<evidence type="ECO:0000313" key="3">
    <source>
        <dbReference type="EMBL" id="ORX67004.1"/>
    </source>
</evidence>
<comment type="caution">
    <text evidence="3">The sequence shown here is derived from an EMBL/GenBank/DDBJ whole genome shotgun (WGS) entry which is preliminary data.</text>
</comment>
<keyword evidence="4" id="KW-1185">Reference proteome</keyword>
<dbReference type="EMBL" id="MCFG01000438">
    <property type="protein sequence ID" value="ORX67004.1"/>
    <property type="molecule type" value="Genomic_DNA"/>
</dbReference>
<keyword evidence="2" id="KW-0812">Transmembrane</keyword>
<sequence length="250" mass="29275">MEVPRDTSTNAVEETTQEKQSFGFFNFFKSKKTESDNKGKNEETNNTEINTEENKTTEIKTENVTIDIEPQSEKITDIPSSSNNNNYNHVIINEINLYDDEPTVRDIPFDIYDDSIKLEPQNPINKNYQSINNDDNNLNNINLYEATPETKKTFFQKLNEIYKETIRLIKAFIKGIFSFLWAITGGTITAIFVFFRNLYFNILCSCIKFIFRANKKSKKERVIDNIEDIRDNIWDVNRALITKPLYQNEE</sequence>
<dbReference type="OrthoDB" id="2157212at2759"/>
<keyword evidence="2" id="KW-0472">Membrane</keyword>
<reference evidence="3 4" key="2">
    <citation type="submission" date="2016-08" db="EMBL/GenBank/DDBJ databases">
        <title>Pervasive Adenine N6-methylation of Active Genes in Fungi.</title>
        <authorList>
            <consortium name="DOE Joint Genome Institute"/>
            <person name="Mondo S.J."/>
            <person name="Dannebaum R.O."/>
            <person name="Kuo R.C."/>
            <person name="Labutti K."/>
            <person name="Haridas S."/>
            <person name="Kuo A."/>
            <person name="Salamov A."/>
            <person name="Ahrendt S.R."/>
            <person name="Lipzen A."/>
            <person name="Sullivan W."/>
            <person name="Andreopoulos W.B."/>
            <person name="Clum A."/>
            <person name="Lindquist E."/>
            <person name="Daum C."/>
            <person name="Ramamoorthy G.K."/>
            <person name="Gryganskyi A."/>
            <person name="Culley D."/>
            <person name="Magnuson J.K."/>
            <person name="James T.Y."/>
            <person name="O'Malley M.A."/>
            <person name="Stajich J.E."/>
            <person name="Spatafora J.W."/>
            <person name="Visel A."/>
            <person name="Grigoriev I.V."/>
        </authorList>
    </citation>
    <scope>NUCLEOTIDE SEQUENCE [LARGE SCALE GENOMIC DNA]</scope>
    <source>
        <strain evidence="3 4">S4</strain>
    </source>
</reference>
<keyword evidence="2" id="KW-1133">Transmembrane helix</keyword>
<name>A0A1Y1W1M0_9FUNG</name>
<dbReference type="AlphaFoldDB" id="A0A1Y1W1M0"/>
<evidence type="ECO:0000313" key="4">
    <source>
        <dbReference type="Proteomes" id="UP000193944"/>
    </source>
</evidence>
<dbReference type="Proteomes" id="UP000193944">
    <property type="component" value="Unassembled WGS sequence"/>
</dbReference>
<feature type="compositionally biased region" description="Basic and acidic residues" evidence="1">
    <location>
        <begin position="32"/>
        <end position="43"/>
    </location>
</feature>
<evidence type="ECO:0000256" key="1">
    <source>
        <dbReference type="SAM" id="MobiDB-lite"/>
    </source>
</evidence>
<accession>A0A1Y1W1M0</accession>
<feature type="transmembrane region" description="Helical" evidence="2">
    <location>
        <begin position="171"/>
        <end position="192"/>
    </location>
</feature>
<feature type="region of interest" description="Disordered" evidence="1">
    <location>
        <begin position="32"/>
        <end position="56"/>
    </location>
</feature>
<protein>
    <submittedName>
        <fullName evidence="3">Uncharacterized protein</fullName>
    </submittedName>
</protein>
<gene>
    <name evidence="3" type="ORF">BCR32DRAFT_109721</name>
</gene>
<proteinExistence type="predicted"/>
<evidence type="ECO:0000256" key="2">
    <source>
        <dbReference type="SAM" id="Phobius"/>
    </source>
</evidence>
<organism evidence="3 4">
    <name type="scientific">Anaeromyces robustus</name>
    <dbReference type="NCBI Taxonomy" id="1754192"/>
    <lineage>
        <taxon>Eukaryota</taxon>
        <taxon>Fungi</taxon>
        <taxon>Fungi incertae sedis</taxon>
        <taxon>Chytridiomycota</taxon>
        <taxon>Chytridiomycota incertae sedis</taxon>
        <taxon>Neocallimastigomycetes</taxon>
        <taxon>Neocallimastigales</taxon>
        <taxon>Neocallimastigaceae</taxon>
        <taxon>Anaeromyces</taxon>
    </lineage>
</organism>
<reference evidence="3 4" key="1">
    <citation type="submission" date="2016-08" db="EMBL/GenBank/DDBJ databases">
        <title>A Parts List for Fungal Cellulosomes Revealed by Comparative Genomics.</title>
        <authorList>
            <consortium name="DOE Joint Genome Institute"/>
            <person name="Haitjema C.H."/>
            <person name="Gilmore S.P."/>
            <person name="Henske J.K."/>
            <person name="Solomon K.V."/>
            <person name="De Groot R."/>
            <person name="Kuo A."/>
            <person name="Mondo S.J."/>
            <person name="Salamov A.A."/>
            <person name="Labutti K."/>
            <person name="Zhao Z."/>
            <person name="Chiniquy J."/>
            <person name="Barry K."/>
            <person name="Brewer H.M."/>
            <person name="Purvine S.O."/>
            <person name="Wright A.T."/>
            <person name="Boxma B."/>
            <person name="Van Alen T."/>
            <person name="Hackstein J.H."/>
            <person name="Baker S.E."/>
            <person name="Grigoriev I.V."/>
            <person name="O'Malley M.A."/>
        </authorList>
    </citation>
    <scope>NUCLEOTIDE SEQUENCE [LARGE SCALE GENOMIC DNA]</scope>
    <source>
        <strain evidence="3 4">S4</strain>
    </source>
</reference>